<evidence type="ECO:0000313" key="4">
    <source>
        <dbReference type="EMBL" id="HDC40179.1"/>
    </source>
</evidence>
<keyword evidence="1" id="KW-1133">Transmembrane helix</keyword>
<evidence type="ECO:0000259" key="3">
    <source>
        <dbReference type="Pfam" id="PF14703"/>
    </source>
</evidence>
<reference evidence="4" key="1">
    <citation type="journal article" date="2019" name="PeerJ">
        <title>Genes of the pig, Sus scrofa, reconstructed with EvidentialGene.</title>
        <authorList>
            <person name="Gilbert D.G."/>
        </authorList>
    </citation>
    <scope>NUCLEOTIDE SEQUENCE</scope>
</reference>
<dbReference type="PANTHER" id="PTHR13018">
    <property type="entry name" value="PROBABLE MEMBRANE PROTEIN DUF221-RELATED"/>
    <property type="match status" value="1"/>
</dbReference>
<dbReference type="Pfam" id="PF14703">
    <property type="entry name" value="PHM7_cyt"/>
    <property type="match status" value="1"/>
</dbReference>
<evidence type="ECO:0000259" key="2">
    <source>
        <dbReference type="Pfam" id="PF13967"/>
    </source>
</evidence>
<organism evidence="4">
    <name type="scientific">Sus scrofa</name>
    <name type="common">Pig</name>
    <dbReference type="NCBI Taxonomy" id="9823"/>
    <lineage>
        <taxon>Eukaryota</taxon>
        <taxon>Metazoa</taxon>
        <taxon>Chordata</taxon>
        <taxon>Craniata</taxon>
        <taxon>Vertebrata</taxon>
        <taxon>Euteleostomi</taxon>
        <taxon>Mammalia</taxon>
        <taxon>Eutheria</taxon>
        <taxon>Laurasiatheria</taxon>
        <taxon>Artiodactyla</taxon>
        <taxon>Suina</taxon>
        <taxon>Suidae</taxon>
        <taxon>Sus</taxon>
    </lineage>
</organism>
<sequence>MGILADDPLSPPQGFCSWLTAIFRIKDDEIRDKCGGDAVHYLSFQRHIIGLLVVVGVLSVGIVLPVNFSGDLLENNAYSFGRTTIANLKSGNNLLWLHTSFAFLYLLLTVYSMRRHTSKMRYKEDDLVKRTLFINGISKYAESEKIKKHFEEAYPNCTVLEARPCYNVARLMFLDAERKKAERGKLYFTNLQSKDNVPTMINPKPCGHLCCCVVRGCEQVEAIEYYTKLEQKLKEDYKREKEKVNEKPLGMAFVTFHNETITAIILKDFNVCKCQGCTCRGEPRSSSCSESLHISNWTVSYAPDPQNIYWEHLSIRGFIWWLRCLVINVVLFILLFFLTTPAIIITTMDKFNVTKPVEYLNVRPTPHPSTWYPKMQILGPESLLRENQTPTCPVLPLFCFSSPAPLRRSHRTMGCKPLWAPALGSLPPSPRRGLPWVYTHPEGLPEERESLGPVLTAPVTSDKGLLQIPQSVQPE</sequence>
<accession>A0A481A6Z3</accession>
<dbReference type="InterPro" id="IPR032880">
    <property type="entry name" value="CSC1/OSCA1-like_N"/>
</dbReference>
<feature type="transmembrane region" description="Helical" evidence="1">
    <location>
        <begin position="48"/>
        <end position="68"/>
    </location>
</feature>
<feature type="transmembrane region" description="Helical" evidence="1">
    <location>
        <begin position="94"/>
        <end position="113"/>
    </location>
</feature>
<keyword evidence="1" id="KW-0812">Transmembrane</keyword>
<dbReference type="InterPro" id="IPR045122">
    <property type="entry name" value="Csc1-like"/>
</dbReference>
<feature type="domain" description="CSC1/OSCA1-like N-terminal transmembrane" evidence="2">
    <location>
        <begin position="9"/>
        <end position="114"/>
    </location>
</feature>
<dbReference type="AlphaFoldDB" id="A0A481A6Z3"/>
<evidence type="ECO:0000256" key="1">
    <source>
        <dbReference type="SAM" id="Phobius"/>
    </source>
</evidence>
<dbReference type="GO" id="GO:0005227">
    <property type="term" value="F:calcium-activated cation channel activity"/>
    <property type="evidence" value="ECO:0007669"/>
    <property type="project" value="InterPro"/>
</dbReference>
<feature type="domain" description="CSC1/OSCA1-like cytosolic" evidence="3">
    <location>
        <begin position="130"/>
        <end position="312"/>
    </location>
</feature>
<dbReference type="EMBL" id="DQIR01178264">
    <property type="protein sequence ID" value="HDB33741.1"/>
    <property type="molecule type" value="Transcribed_RNA"/>
</dbReference>
<dbReference type="InterPro" id="IPR027815">
    <property type="entry name" value="CSC1/OSCA1-like_cyt"/>
</dbReference>
<dbReference type="PANTHER" id="PTHR13018:SF38">
    <property type="entry name" value="CSC1-LIKE PROTEIN 2"/>
    <property type="match status" value="1"/>
</dbReference>
<name>A0A481A6Z3_PIG</name>
<keyword evidence="1" id="KW-0472">Membrane</keyword>
<feature type="transmembrane region" description="Helical" evidence="1">
    <location>
        <begin position="320"/>
        <end position="345"/>
    </location>
</feature>
<protein>
    <submittedName>
        <fullName evidence="4">CSC1-like protein 2 isoform X1</fullName>
    </submittedName>
</protein>
<proteinExistence type="predicted"/>
<dbReference type="Pfam" id="PF13967">
    <property type="entry name" value="RSN1_TM"/>
    <property type="match status" value="1"/>
</dbReference>
<dbReference type="EMBL" id="DQIR01284701">
    <property type="protein sequence ID" value="HDC40179.1"/>
    <property type="molecule type" value="Transcribed_RNA"/>
</dbReference>